<feature type="compositionally biased region" description="Acidic residues" evidence="1">
    <location>
        <begin position="7"/>
        <end position="18"/>
    </location>
</feature>
<evidence type="ECO:0008006" key="4">
    <source>
        <dbReference type="Google" id="ProtNLM"/>
    </source>
</evidence>
<reference evidence="2" key="1">
    <citation type="submission" date="2020-11" db="EMBL/GenBank/DDBJ databases">
        <authorList>
            <consortium name="DOE Joint Genome Institute"/>
            <person name="Ahrendt S."/>
            <person name="Riley R."/>
            <person name="Andreopoulos W."/>
            <person name="LaButti K."/>
            <person name="Pangilinan J."/>
            <person name="Ruiz-duenas F.J."/>
            <person name="Barrasa J.M."/>
            <person name="Sanchez-Garcia M."/>
            <person name="Camarero S."/>
            <person name="Miyauchi S."/>
            <person name="Serrano A."/>
            <person name="Linde D."/>
            <person name="Babiker R."/>
            <person name="Drula E."/>
            <person name="Ayuso-Fernandez I."/>
            <person name="Pacheco R."/>
            <person name="Padilla G."/>
            <person name="Ferreira P."/>
            <person name="Barriuso J."/>
            <person name="Kellner H."/>
            <person name="Castanera R."/>
            <person name="Alfaro M."/>
            <person name="Ramirez L."/>
            <person name="Pisabarro A.G."/>
            <person name="Kuo A."/>
            <person name="Tritt A."/>
            <person name="Lipzen A."/>
            <person name="He G."/>
            <person name="Yan M."/>
            <person name="Ng V."/>
            <person name="Cullen D."/>
            <person name="Martin F."/>
            <person name="Rosso M.-N."/>
            <person name="Henrissat B."/>
            <person name="Hibbett D."/>
            <person name="Martinez A.T."/>
            <person name="Grigoriev I.V."/>
        </authorList>
    </citation>
    <scope>NUCLEOTIDE SEQUENCE</scope>
    <source>
        <strain evidence="2">AH 44721</strain>
    </source>
</reference>
<dbReference type="Gene3D" id="3.30.40.10">
    <property type="entry name" value="Zinc/RING finger domain, C3HC4 (zinc finger)"/>
    <property type="match status" value="1"/>
</dbReference>
<dbReference type="AlphaFoldDB" id="A0A9P5TLQ6"/>
<evidence type="ECO:0000313" key="3">
    <source>
        <dbReference type="Proteomes" id="UP000724874"/>
    </source>
</evidence>
<feature type="region of interest" description="Disordered" evidence="1">
    <location>
        <begin position="1"/>
        <end position="23"/>
    </location>
</feature>
<organism evidence="2 3">
    <name type="scientific">Gymnopilus junonius</name>
    <name type="common">Spectacular rustgill mushroom</name>
    <name type="synonym">Gymnopilus spectabilis subsp. junonius</name>
    <dbReference type="NCBI Taxonomy" id="109634"/>
    <lineage>
        <taxon>Eukaryota</taxon>
        <taxon>Fungi</taxon>
        <taxon>Dikarya</taxon>
        <taxon>Basidiomycota</taxon>
        <taxon>Agaricomycotina</taxon>
        <taxon>Agaricomycetes</taxon>
        <taxon>Agaricomycetidae</taxon>
        <taxon>Agaricales</taxon>
        <taxon>Agaricineae</taxon>
        <taxon>Hymenogastraceae</taxon>
        <taxon>Gymnopilus</taxon>
    </lineage>
</organism>
<dbReference type="InterPro" id="IPR011011">
    <property type="entry name" value="Znf_FYVE_PHD"/>
</dbReference>
<feature type="compositionally biased region" description="Acidic residues" evidence="1">
    <location>
        <begin position="97"/>
        <end position="117"/>
    </location>
</feature>
<proteinExistence type="predicted"/>
<evidence type="ECO:0000313" key="2">
    <source>
        <dbReference type="EMBL" id="KAF8899800.1"/>
    </source>
</evidence>
<dbReference type="Proteomes" id="UP000724874">
    <property type="component" value="Unassembled WGS sequence"/>
</dbReference>
<evidence type="ECO:0000256" key="1">
    <source>
        <dbReference type="SAM" id="MobiDB-lite"/>
    </source>
</evidence>
<gene>
    <name evidence="2" type="ORF">CPB84DRAFT_1747743</name>
</gene>
<feature type="region of interest" description="Disordered" evidence="1">
    <location>
        <begin position="94"/>
        <end position="117"/>
    </location>
</feature>
<dbReference type="InterPro" id="IPR013083">
    <property type="entry name" value="Znf_RING/FYVE/PHD"/>
</dbReference>
<sequence length="117" mass="13231">MTLSTPDELEGLEEEPGDDIPVGNSDIIQCKKAGCETQWYHLACVGKVHPLKKGWVCNACKMSSSRRDTKRARRRTVFSKPISPLVMCLNTQITGIEESDEEDELEQEEEDDEDEDD</sequence>
<dbReference type="EMBL" id="JADNYJ010000051">
    <property type="protein sequence ID" value="KAF8899800.1"/>
    <property type="molecule type" value="Genomic_DNA"/>
</dbReference>
<accession>A0A9P5TLQ6</accession>
<dbReference type="OrthoDB" id="3267958at2759"/>
<keyword evidence="3" id="KW-1185">Reference proteome</keyword>
<name>A0A9P5TLQ6_GYMJU</name>
<protein>
    <recommendedName>
        <fullName evidence="4">Zinc finger PHD-type domain-containing protein</fullName>
    </recommendedName>
</protein>
<comment type="caution">
    <text evidence="2">The sequence shown here is derived from an EMBL/GenBank/DDBJ whole genome shotgun (WGS) entry which is preliminary data.</text>
</comment>
<dbReference type="SUPFAM" id="SSF57903">
    <property type="entry name" value="FYVE/PHD zinc finger"/>
    <property type="match status" value="1"/>
</dbReference>